<evidence type="ECO:0000259" key="2">
    <source>
        <dbReference type="Pfam" id="PF02036"/>
    </source>
</evidence>
<dbReference type="HAMAP" id="MF_02215">
    <property type="entry name" value="UbiJ"/>
    <property type="match status" value="1"/>
</dbReference>
<dbReference type="InterPro" id="IPR003033">
    <property type="entry name" value="SCP2_sterol-bd_dom"/>
</dbReference>
<feature type="domain" description="SCP2" evidence="2">
    <location>
        <begin position="25"/>
        <end position="123"/>
    </location>
</feature>
<evidence type="ECO:0000313" key="4">
    <source>
        <dbReference type="Proteomes" id="UP000298681"/>
    </source>
</evidence>
<protein>
    <recommendedName>
        <fullName evidence="1">Ubiquinone biosynthesis accessory factor UbiJ</fullName>
    </recommendedName>
</protein>
<evidence type="ECO:0000256" key="1">
    <source>
        <dbReference type="HAMAP-Rule" id="MF_02215"/>
    </source>
</evidence>
<dbReference type="EMBL" id="SPUH01000002">
    <property type="protein sequence ID" value="TKS53148.1"/>
    <property type="molecule type" value="Genomic_DNA"/>
</dbReference>
<dbReference type="AlphaFoldDB" id="A0A4Z1R904"/>
<keyword evidence="1" id="KW-0831">Ubiquinone biosynthesis</keyword>
<dbReference type="PANTHER" id="PTHR38693:SF1">
    <property type="entry name" value="UBIQUINONE BIOSYNTHESIS ACCESSORY FACTOR UBIJ"/>
    <property type="match status" value="1"/>
</dbReference>
<dbReference type="InterPro" id="IPR038989">
    <property type="entry name" value="UbiJ"/>
</dbReference>
<comment type="similarity">
    <text evidence="1">Belongs to the UbiJ family.</text>
</comment>
<comment type="caution">
    <text evidence="3">The sequence shown here is derived from an EMBL/GenBank/DDBJ whole genome shotgun (WGS) entry which is preliminary data.</text>
</comment>
<comment type="function">
    <text evidence="1">Required for ubiquinone (coenzyme Q) biosynthesis. Binds hydrophobic ubiquinone biosynthetic intermediates via its SCP2 domain and is essential for the stability of the Ubi complex. May constitute a docking platform where Ubi enzymes assemble and access their SCP2-bound polyprenyl substrates.</text>
</comment>
<dbReference type="GO" id="GO:0005737">
    <property type="term" value="C:cytoplasm"/>
    <property type="evidence" value="ECO:0007669"/>
    <property type="project" value="UniProtKB-SubCell"/>
</dbReference>
<comment type="subcellular location">
    <subcellularLocation>
        <location evidence="1">Cytoplasm</location>
    </subcellularLocation>
</comment>
<dbReference type="GO" id="GO:0006744">
    <property type="term" value="P:ubiquinone biosynthetic process"/>
    <property type="evidence" value="ECO:0007669"/>
    <property type="project" value="UniProtKB-UniRule"/>
</dbReference>
<dbReference type="Proteomes" id="UP000298681">
    <property type="component" value="Unassembled WGS sequence"/>
</dbReference>
<evidence type="ECO:0000313" key="3">
    <source>
        <dbReference type="EMBL" id="TKS53148.1"/>
    </source>
</evidence>
<dbReference type="RefSeq" id="WP_134675268.1">
    <property type="nucleotide sequence ID" value="NZ_SPUH01000002.1"/>
</dbReference>
<proteinExistence type="inferred from homology"/>
<reference evidence="3 4" key="1">
    <citation type="submission" date="2019-01" db="EMBL/GenBank/DDBJ databases">
        <authorList>
            <person name="Zhang S."/>
        </authorList>
    </citation>
    <scope>NUCLEOTIDE SEQUENCE [LARGE SCALE GENOMIC DNA]</scope>
    <source>
        <strain evidence="3 4">1626</strain>
    </source>
</reference>
<name>A0A4Z1R904_9GAMM</name>
<gene>
    <name evidence="1" type="primary">ubiJ</name>
    <name evidence="3" type="ORF">E4582_13265</name>
</gene>
<dbReference type="UniPathway" id="UPA00232"/>
<keyword evidence="1" id="KW-0963">Cytoplasm</keyword>
<comment type="pathway">
    <text evidence="1">Cofactor biosynthesis; ubiquinone biosynthesis.</text>
</comment>
<sequence>MAASLFSRAPLPWKPLAGRALELALNQLLALDPDTRDAIRRLDGRHVVVRLAAPELALRLDVDGDRLRVGPVTGDDDADLSVRGTLAGLLAQLPLLQRSGAGGTGRVRIEGDADLARQLQRLARGFDPDWQAPFVRLFGEVAGVQIAGLFAGALRQAEVVGRNLAESTAEFLTEESRDLVGRNELDAFLDDVDAVRDGVERMDARVRRLRTLAAERGIAMPEAGR</sequence>
<accession>A0A4Z1R904</accession>
<dbReference type="PANTHER" id="PTHR38693">
    <property type="entry name" value="UBIQUINONE BIOSYNTHESIS PROTEIN UBIJ"/>
    <property type="match status" value="1"/>
</dbReference>
<dbReference type="Pfam" id="PF02036">
    <property type="entry name" value="SCP2"/>
    <property type="match status" value="1"/>
</dbReference>
<keyword evidence="4" id="KW-1185">Reference proteome</keyword>
<organism evidence="3 4">
    <name type="scientific">Luteimonas yindakuii</name>
    <dbReference type="NCBI Taxonomy" id="2565782"/>
    <lineage>
        <taxon>Bacteria</taxon>
        <taxon>Pseudomonadati</taxon>
        <taxon>Pseudomonadota</taxon>
        <taxon>Gammaproteobacteria</taxon>
        <taxon>Lysobacterales</taxon>
        <taxon>Lysobacteraceae</taxon>
        <taxon>Luteimonas</taxon>
    </lineage>
</organism>